<dbReference type="Gene3D" id="3.40.630.30">
    <property type="match status" value="1"/>
</dbReference>
<dbReference type="RefSeq" id="WP_007413988.1">
    <property type="nucleotide sequence ID" value="NZ_ABOX02000007.1"/>
</dbReference>
<dbReference type="PANTHER" id="PTHR30602">
    <property type="entry name" value="AMINO-ACID ACETYLTRANSFERASE"/>
    <property type="match status" value="1"/>
</dbReference>
<comment type="catalytic activity">
    <reaction evidence="6">
        <text>L-glutamate + acetyl-CoA = N-acetyl-L-glutamate + CoA + H(+)</text>
        <dbReference type="Rhea" id="RHEA:24292"/>
        <dbReference type="ChEBI" id="CHEBI:15378"/>
        <dbReference type="ChEBI" id="CHEBI:29985"/>
        <dbReference type="ChEBI" id="CHEBI:44337"/>
        <dbReference type="ChEBI" id="CHEBI:57287"/>
        <dbReference type="ChEBI" id="CHEBI:57288"/>
        <dbReference type="EC" id="2.3.1.1"/>
    </reaction>
</comment>
<dbReference type="HAMAP" id="MF_01105">
    <property type="entry name" value="N_acetyl_glu_synth"/>
    <property type="match status" value="1"/>
</dbReference>
<gene>
    <name evidence="8" type="ORF">Cflav_PD4494</name>
</gene>
<dbReference type="CDD" id="cd04301">
    <property type="entry name" value="NAT_SF"/>
    <property type="match status" value="1"/>
</dbReference>
<dbReference type="PROSITE" id="PS51186">
    <property type="entry name" value="GNAT"/>
    <property type="match status" value="1"/>
</dbReference>
<dbReference type="InterPro" id="IPR036393">
    <property type="entry name" value="AceGlu_kinase-like_sf"/>
</dbReference>
<dbReference type="Gene3D" id="3.40.1160.10">
    <property type="entry name" value="Acetylglutamate kinase-like"/>
    <property type="match status" value="1"/>
</dbReference>
<dbReference type="EC" id="2.3.1.1" evidence="3"/>
<evidence type="ECO:0000256" key="2">
    <source>
        <dbReference type="ARBA" id="ARBA00009145"/>
    </source>
</evidence>
<feature type="domain" description="N-acetyltransferase" evidence="7">
    <location>
        <begin position="275"/>
        <end position="424"/>
    </location>
</feature>
<protein>
    <recommendedName>
        <fullName evidence="3">amino-acid N-acetyltransferase</fullName>
        <ecNumber evidence="3">2.3.1.1</ecNumber>
    </recommendedName>
</protein>
<name>B9XDU0_PEDPL</name>
<dbReference type="EMBL" id="ABOX02000007">
    <property type="protein sequence ID" value="EEF61831.1"/>
    <property type="molecule type" value="Genomic_DNA"/>
</dbReference>
<reference evidence="8 9" key="1">
    <citation type="journal article" date="2011" name="J. Bacteriol.">
        <title>Genome sequence of 'Pedosphaera parvula' Ellin514, an aerobic Verrucomicrobial isolate from pasture soil.</title>
        <authorList>
            <person name="Kant R."/>
            <person name="van Passel M.W."/>
            <person name="Sangwan P."/>
            <person name="Palva A."/>
            <person name="Lucas S."/>
            <person name="Copeland A."/>
            <person name="Lapidus A."/>
            <person name="Glavina Del Rio T."/>
            <person name="Dalin E."/>
            <person name="Tice H."/>
            <person name="Bruce D."/>
            <person name="Goodwin L."/>
            <person name="Pitluck S."/>
            <person name="Chertkov O."/>
            <person name="Larimer F.W."/>
            <person name="Land M.L."/>
            <person name="Hauser L."/>
            <person name="Brettin T.S."/>
            <person name="Detter J.C."/>
            <person name="Han S."/>
            <person name="de Vos W.M."/>
            <person name="Janssen P.H."/>
            <person name="Smidt H."/>
        </authorList>
    </citation>
    <scope>NUCLEOTIDE SEQUENCE [LARGE SCALE GENOMIC DNA]</scope>
    <source>
        <strain evidence="8 9">Ellin514</strain>
    </source>
</reference>
<dbReference type="InterPro" id="IPR016181">
    <property type="entry name" value="Acyl_CoA_acyltransferase"/>
</dbReference>
<comment type="similarity">
    <text evidence="2">Belongs to the acetyltransferase family. ArgA subfamily.</text>
</comment>
<dbReference type="GO" id="GO:0005737">
    <property type="term" value="C:cytoplasm"/>
    <property type="evidence" value="ECO:0007669"/>
    <property type="project" value="InterPro"/>
</dbReference>
<dbReference type="GO" id="GO:0006526">
    <property type="term" value="P:L-arginine biosynthetic process"/>
    <property type="evidence" value="ECO:0007669"/>
    <property type="project" value="UniProtKB-UniPathway"/>
</dbReference>
<evidence type="ECO:0000313" key="8">
    <source>
        <dbReference type="EMBL" id="EEF61831.1"/>
    </source>
</evidence>
<dbReference type="Pfam" id="PF00583">
    <property type="entry name" value="Acetyltransf_1"/>
    <property type="match status" value="1"/>
</dbReference>
<organism evidence="8 9">
    <name type="scientific">Pedosphaera parvula (strain Ellin514)</name>
    <dbReference type="NCBI Taxonomy" id="320771"/>
    <lineage>
        <taxon>Bacteria</taxon>
        <taxon>Pseudomonadati</taxon>
        <taxon>Verrucomicrobiota</taxon>
        <taxon>Pedosphaerae</taxon>
        <taxon>Pedosphaerales</taxon>
        <taxon>Pedosphaeraceae</taxon>
        <taxon>Pedosphaera</taxon>
    </lineage>
</organism>
<comment type="pathway">
    <text evidence="1">Amino-acid biosynthesis; L-arginine biosynthesis; N(2)-acetyl-L-ornithine from L-glutamate: step 1/4.</text>
</comment>
<keyword evidence="9" id="KW-1185">Reference proteome</keyword>
<dbReference type="AlphaFoldDB" id="B9XDU0"/>
<dbReference type="InterPro" id="IPR000182">
    <property type="entry name" value="GNAT_dom"/>
</dbReference>
<sequence>MKPTDLRGILQYIPRFREKTFIISVDGAIVTDENFANILLDVAVLRSLNIRVVLAHGAAAQVKALAEEQHVKASDLDGSGITDAETLKLALTAANRLTHEILEGLSANDLRAAYVNAIVAHPLGILNGIDHLFTGKVERVDVDLLQTLLAQGIVPVIPPLGFDGDGKTYRLNSDSVAVAVADALKATKLIYITTAEGLFYQGQLIRQMLVADLSATVAKSDFPAELASKARHAVAACTAGVQRVHIINGRVDEGLLAEVFSNEGIGTLIYANEYQQIRPAKKKDIRSIQVLTKSSVQSSELLKRTRNMIEKQLQDYYIFEIDKNPVACVALHVYPEQKVGELACLYVNTSHENQGIGKKLIQYVEKRSREMGLNELITLSTQAFNYFQSKAGFIEGTPDALPPVRREKYDASGRNSKVLIKKLSETPASSPLPLTV</sequence>
<dbReference type="InterPro" id="IPR001048">
    <property type="entry name" value="Asp/Glu/Uridylate_kinase"/>
</dbReference>
<dbReference type="Pfam" id="PF00696">
    <property type="entry name" value="AA_kinase"/>
    <property type="match status" value="1"/>
</dbReference>
<dbReference type="GO" id="GO:0004042">
    <property type="term" value="F:L-glutamate N-acetyltransferase activity"/>
    <property type="evidence" value="ECO:0007669"/>
    <property type="project" value="InterPro"/>
</dbReference>
<dbReference type="SUPFAM" id="SSF55729">
    <property type="entry name" value="Acyl-CoA N-acyltransferases (Nat)"/>
    <property type="match status" value="1"/>
</dbReference>
<comment type="caution">
    <text evidence="8">The sequence shown here is derived from an EMBL/GenBank/DDBJ whole genome shotgun (WGS) entry which is preliminary data.</text>
</comment>
<keyword evidence="5 8" id="KW-0012">Acyltransferase</keyword>
<evidence type="ECO:0000256" key="5">
    <source>
        <dbReference type="ARBA" id="ARBA00023315"/>
    </source>
</evidence>
<evidence type="ECO:0000256" key="3">
    <source>
        <dbReference type="ARBA" id="ARBA00012697"/>
    </source>
</evidence>
<evidence type="ECO:0000313" key="9">
    <source>
        <dbReference type="Proteomes" id="UP000003688"/>
    </source>
</evidence>
<accession>B9XDU0</accession>
<dbReference type="NCBIfam" id="TIGR01890">
    <property type="entry name" value="N-Ac-Glu-synth"/>
    <property type="match status" value="1"/>
</dbReference>
<dbReference type="STRING" id="320771.Cflav_PD4494"/>
<proteinExistence type="inferred from homology"/>
<dbReference type="InterPro" id="IPR010167">
    <property type="entry name" value="NH2A_AcTrfase"/>
</dbReference>
<dbReference type="PIRSF" id="PIRSF000423">
    <property type="entry name" value="ArgA"/>
    <property type="match status" value="1"/>
</dbReference>
<evidence type="ECO:0000259" key="7">
    <source>
        <dbReference type="PROSITE" id="PS51186"/>
    </source>
</evidence>
<dbReference type="UniPathway" id="UPA00068">
    <property type="reaction ID" value="UER00106"/>
</dbReference>
<dbReference type="SUPFAM" id="SSF53633">
    <property type="entry name" value="Carbamate kinase-like"/>
    <property type="match status" value="1"/>
</dbReference>
<evidence type="ECO:0000256" key="6">
    <source>
        <dbReference type="ARBA" id="ARBA00048372"/>
    </source>
</evidence>
<dbReference type="OrthoDB" id="9802238at2"/>
<dbReference type="Proteomes" id="UP000003688">
    <property type="component" value="Unassembled WGS sequence"/>
</dbReference>
<keyword evidence="4 8" id="KW-0808">Transferase</keyword>
<evidence type="ECO:0000256" key="4">
    <source>
        <dbReference type="ARBA" id="ARBA00022679"/>
    </source>
</evidence>
<evidence type="ECO:0000256" key="1">
    <source>
        <dbReference type="ARBA" id="ARBA00004925"/>
    </source>
</evidence>
<dbReference type="PANTHER" id="PTHR30602:SF12">
    <property type="entry name" value="AMINO-ACID ACETYLTRANSFERASE NAGS1, CHLOROPLASTIC-RELATED"/>
    <property type="match status" value="1"/>
</dbReference>